<dbReference type="AlphaFoldDB" id="A0A290ZE76"/>
<organism evidence="1 2">
    <name type="scientific">Actinosynnema pretiosum</name>
    <dbReference type="NCBI Taxonomy" id="42197"/>
    <lineage>
        <taxon>Bacteria</taxon>
        <taxon>Bacillati</taxon>
        <taxon>Actinomycetota</taxon>
        <taxon>Actinomycetes</taxon>
        <taxon>Pseudonocardiales</taxon>
        <taxon>Pseudonocardiaceae</taxon>
        <taxon>Actinosynnema</taxon>
    </lineage>
</organism>
<name>A0A290ZE76_9PSEU</name>
<sequence length="143" mass="15757">MSDANDWTWIRLVALQHVADDALPARRRIAWGAVGLAASYGAERHSHRRTPSVVERFTLRGHLLELGAETPDRLAADVLSETALTAEEAAERAATAALPRSEVKVLREHRSITAVLDAVAPLVDDADLRERARRWVEVRAALP</sequence>
<protein>
    <submittedName>
        <fullName evidence="1">Uncharacterized protein</fullName>
    </submittedName>
</protein>
<reference evidence="1" key="1">
    <citation type="submission" date="2017-09" db="EMBL/GenBank/DDBJ databases">
        <title>Complete Genome Sequence of ansamitocin-producing Bacterium Actinosynnema pretiosum X47.</title>
        <authorList>
            <person name="Cao G."/>
            <person name="Zong G."/>
            <person name="Zhong C."/>
            <person name="Fu J."/>
        </authorList>
    </citation>
    <scope>NUCLEOTIDE SEQUENCE [LARGE SCALE GENOMIC DNA]</scope>
    <source>
        <strain evidence="1">X47</strain>
    </source>
</reference>
<gene>
    <name evidence="1" type="ORF">CNX65_31820</name>
</gene>
<dbReference type="EMBL" id="CP023445">
    <property type="protein sequence ID" value="ATE57328.1"/>
    <property type="molecule type" value="Genomic_DNA"/>
</dbReference>
<evidence type="ECO:0000313" key="1">
    <source>
        <dbReference type="EMBL" id="ATE57328.1"/>
    </source>
</evidence>
<accession>A0A290ZE76</accession>
<dbReference type="RefSeq" id="WP_096497040.1">
    <property type="nucleotide sequence ID" value="NZ_CP023445.1"/>
</dbReference>
<evidence type="ECO:0000313" key="2">
    <source>
        <dbReference type="Proteomes" id="UP000218505"/>
    </source>
</evidence>
<keyword evidence="2" id="KW-1185">Reference proteome</keyword>
<proteinExistence type="predicted"/>
<dbReference type="Proteomes" id="UP000218505">
    <property type="component" value="Chromosome"/>
</dbReference>
<dbReference type="KEGG" id="apre:CNX65_31820"/>